<dbReference type="SMART" id="SM00028">
    <property type="entry name" value="TPR"/>
    <property type="match status" value="4"/>
</dbReference>
<dbReference type="EMBL" id="MBFU01000040">
    <property type="protein sequence ID" value="PWA02977.1"/>
    <property type="molecule type" value="Genomic_DNA"/>
</dbReference>
<gene>
    <name evidence="8" type="ORF">BB558_000885</name>
</gene>
<accession>A0A2U1JCZ7</accession>
<keyword evidence="2 6" id="KW-0732">Signal</keyword>
<dbReference type="GO" id="GO:0034975">
    <property type="term" value="P:protein folding in endoplasmic reticulum"/>
    <property type="evidence" value="ECO:0007669"/>
    <property type="project" value="TreeGrafter"/>
</dbReference>
<evidence type="ECO:0000313" key="9">
    <source>
        <dbReference type="Proteomes" id="UP000245591"/>
    </source>
</evidence>
<protein>
    <recommendedName>
        <fullName evidence="7">J domain-containing protein</fullName>
    </recommendedName>
</protein>
<dbReference type="PRINTS" id="PR00625">
    <property type="entry name" value="JDOMAIN"/>
</dbReference>
<dbReference type="PROSITE" id="PS50005">
    <property type="entry name" value="TPR"/>
    <property type="match status" value="1"/>
</dbReference>
<reference evidence="8 9" key="1">
    <citation type="journal article" date="2018" name="MBio">
        <title>Comparative Genomics Reveals the Core Gene Toolbox for the Fungus-Insect Symbiosis.</title>
        <authorList>
            <person name="Wang Y."/>
            <person name="Stata M."/>
            <person name="Wang W."/>
            <person name="Stajich J.E."/>
            <person name="White M.M."/>
            <person name="Moncalvo J.M."/>
        </authorList>
    </citation>
    <scope>NUCLEOTIDE SEQUENCE [LARGE SCALE GENOMIC DNA]</scope>
    <source>
        <strain evidence="8 9">AUS-126-30</strain>
    </source>
</reference>
<dbReference type="Proteomes" id="UP000245591">
    <property type="component" value="Unassembled WGS sequence"/>
</dbReference>
<evidence type="ECO:0000256" key="2">
    <source>
        <dbReference type="ARBA" id="ARBA00022729"/>
    </source>
</evidence>
<dbReference type="AlphaFoldDB" id="A0A2U1JCZ7"/>
<dbReference type="CDD" id="cd06257">
    <property type="entry name" value="DnaJ"/>
    <property type="match status" value="1"/>
</dbReference>
<dbReference type="Gene3D" id="1.10.287.110">
    <property type="entry name" value="DnaJ domain"/>
    <property type="match status" value="1"/>
</dbReference>
<dbReference type="SUPFAM" id="SSF46565">
    <property type="entry name" value="Chaperone J-domain"/>
    <property type="match status" value="1"/>
</dbReference>
<dbReference type="Gene3D" id="1.25.40.10">
    <property type="entry name" value="Tetratricopeptide repeat domain"/>
    <property type="match status" value="1"/>
</dbReference>
<dbReference type="PANTHER" id="PTHR44140:SF2">
    <property type="entry name" value="LD25575P"/>
    <property type="match status" value="1"/>
</dbReference>
<dbReference type="InterPro" id="IPR036869">
    <property type="entry name" value="J_dom_sf"/>
</dbReference>
<dbReference type="InterPro" id="IPR001623">
    <property type="entry name" value="DnaJ_domain"/>
</dbReference>
<evidence type="ECO:0000256" key="6">
    <source>
        <dbReference type="SAM" id="SignalP"/>
    </source>
</evidence>
<feature type="signal peptide" evidence="6">
    <location>
        <begin position="1"/>
        <end position="24"/>
    </location>
</feature>
<keyword evidence="3" id="KW-0256">Endoplasmic reticulum</keyword>
<dbReference type="InterPro" id="IPR011990">
    <property type="entry name" value="TPR-like_helical_dom_sf"/>
</dbReference>
<name>A0A2U1JCZ7_SMIAN</name>
<dbReference type="GO" id="GO:0051087">
    <property type="term" value="F:protein-folding chaperone binding"/>
    <property type="evidence" value="ECO:0007669"/>
    <property type="project" value="TreeGrafter"/>
</dbReference>
<dbReference type="SMART" id="SM00271">
    <property type="entry name" value="DnaJ"/>
    <property type="match status" value="1"/>
</dbReference>
<evidence type="ECO:0000313" key="8">
    <source>
        <dbReference type="EMBL" id="PWA02977.1"/>
    </source>
</evidence>
<feature type="repeat" description="TPR" evidence="4">
    <location>
        <begin position="60"/>
        <end position="93"/>
    </location>
</feature>
<sequence>MLLLTFNSIAITLQLLYFVALAFSSEIPTYELADDLLSKGKYSMAIKMYSEIIQAHKNDYLGYYKRATAYLALSKYSNAIKDYETVNKLNPAFENSYEQRASLLLKQGDVAGSKSCLDQLSKINNSNIAAKDLSKKIVLASALYKKLNSKEQDQVLSVLDKLINITPRDYNLIKKRSDIKLKSGRISEAVADLRFYLGSVENTVELNILQHDYAKLSSLQAIFLYDTASAMKSIKSCLKSDPDNVLCSKHHRELKKIVNNLKELEKNHEKRMFNTCFKSITMEKFGDLENVIQQLVNENLSKHKITNLHKSMNKALGRIYSIGCTSSVHLKKFDKGLEYCSNAILFDPNDVTMLLNKATIIIEMNKQEMEESGTASQLNEIPSILESIKKLLENNQSEDNRELVSKFNSLQNEHRKLKTLSERKDYYKILGVTKNASQKEIKKAYRKLAHKHHPDRASGKEKEAAEKAMAEINLAYEILGDPKKKEEFDNGFDPNDPNQGNNGFHQGGGGFGGFGGNPFFMQNDFHFGGFENSISFIVVDKSETIASSLKPTFLSDIERNTSQKISPENVRFFSLPDQNKNEYVPIDENVPFHSLDLTEDSIVYATLKVEGIWEDPAPVDLDFE</sequence>
<feature type="chain" id="PRO_5015445835" description="J domain-containing protein" evidence="6">
    <location>
        <begin position="25"/>
        <end position="624"/>
    </location>
</feature>
<feature type="region of interest" description="Disordered" evidence="5">
    <location>
        <begin position="489"/>
        <end position="508"/>
    </location>
</feature>
<dbReference type="GO" id="GO:0051787">
    <property type="term" value="F:misfolded protein binding"/>
    <property type="evidence" value="ECO:0007669"/>
    <property type="project" value="TreeGrafter"/>
</dbReference>
<proteinExistence type="predicted"/>
<dbReference type="Pfam" id="PF00226">
    <property type="entry name" value="DnaJ"/>
    <property type="match status" value="1"/>
</dbReference>
<dbReference type="Pfam" id="PF13181">
    <property type="entry name" value="TPR_8"/>
    <property type="match status" value="1"/>
</dbReference>
<keyword evidence="4" id="KW-0802">TPR repeat</keyword>
<feature type="domain" description="J" evidence="7">
    <location>
        <begin position="425"/>
        <end position="492"/>
    </location>
</feature>
<comment type="subcellular location">
    <subcellularLocation>
        <location evidence="1">Endoplasmic reticulum</location>
    </subcellularLocation>
</comment>
<evidence type="ECO:0000259" key="7">
    <source>
        <dbReference type="PROSITE" id="PS50076"/>
    </source>
</evidence>
<dbReference type="PROSITE" id="PS50076">
    <property type="entry name" value="DNAJ_2"/>
    <property type="match status" value="1"/>
</dbReference>
<comment type="caution">
    <text evidence="8">The sequence shown here is derived from an EMBL/GenBank/DDBJ whole genome shotgun (WGS) entry which is preliminary data.</text>
</comment>
<evidence type="ECO:0000256" key="5">
    <source>
        <dbReference type="SAM" id="MobiDB-lite"/>
    </source>
</evidence>
<dbReference type="SUPFAM" id="SSF48452">
    <property type="entry name" value="TPR-like"/>
    <property type="match status" value="2"/>
</dbReference>
<evidence type="ECO:0000256" key="4">
    <source>
        <dbReference type="PROSITE-ProRule" id="PRU00339"/>
    </source>
</evidence>
<keyword evidence="9" id="KW-1185">Reference proteome</keyword>
<evidence type="ECO:0000256" key="1">
    <source>
        <dbReference type="ARBA" id="ARBA00004240"/>
    </source>
</evidence>
<dbReference type="InterPro" id="IPR019734">
    <property type="entry name" value="TPR_rpt"/>
</dbReference>
<dbReference type="PANTHER" id="PTHR44140">
    <property type="entry name" value="LD25575P"/>
    <property type="match status" value="1"/>
</dbReference>
<evidence type="ECO:0000256" key="3">
    <source>
        <dbReference type="ARBA" id="ARBA00022824"/>
    </source>
</evidence>
<organism evidence="8 9">
    <name type="scientific">Smittium angustum</name>
    <dbReference type="NCBI Taxonomy" id="133377"/>
    <lineage>
        <taxon>Eukaryota</taxon>
        <taxon>Fungi</taxon>
        <taxon>Fungi incertae sedis</taxon>
        <taxon>Zoopagomycota</taxon>
        <taxon>Kickxellomycotina</taxon>
        <taxon>Harpellomycetes</taxon>
        <taxon>Harpellales</taxon>
        <taxon>Legeriomycetaceae</taxon>
        <taxon>Smittium</taxon>
    </lineage>
</organism>
<dbReference type="InterPro" id="IPR051727">
    <property type="entry name" value="DnaJ_C3_Co-chaperones"/>
</dbReference>
<dbReference type="GO" id="GO:0005783">
    <property type="term" value="C:endoplasmic reticulum"/>
    <property type="evidence" value="ECO:0007669"/>
    <property type="project" value="UniProtKB-SubCell"/>
</dbReference>